<evidence type="ECO:0000313" key="2">
    <source>
        <dbReference type="EMBL" id="MCY0388032.1"/>
    </source>
</evidence>
<feature type="compositionally biased region" description="Acidic residues" evidence="1">
    <location>
        <begin position="57"/>
        <end position="80"/>
    </location>
</feature>
<feature type="region of interest" description="Disordered" evidence="1">
    <location>
        <begin position="1"/>
        <end position="26"/>
    </location>
</feature>
<organism evidence="2 3">
    <name type="scientific">Robbsia betulipollinis</name>
    <dbReference type="NCBI Taxonomy" id="2981849"/>
    <lineage>
        <taxon>Bacteria</taxon>
        <taxon>Pseudomonadati</taxon>
        <taxon>Pseudomonadota</taxon>
        <taxon>Betaproteobacteria</taxon>
        <taxon>Burkholderiales</taxon>
        <taxon>Burkholderiaceae</taxon>
        <taxon>Robbsia</taxon>
    </lineage>
</organism>
<dbReference type="RefSeq" id="WP_267847915.1">
    <property type="nucleotide sequence ID" value="NZ_JAPMXC010000002.1"/>
</dbReference>
<proteinExistence type="predicted"/>
<sequence>MSDRNRPAIAVILPADDPGLPDDPQARDARLDQQLAFLERIVNRARRRAASGPAGAADDDDGEDVERDSESDDSESDDAETELKPRNGLLC</sequence>
<name>A0ABT3ZNJ8_9BURK</name>
<dbReference type="Proteomes" id="UP001082899">
    <property type="component" value="Unassembled WGS sequence"/>
</dbReference>
<feature type="region of interest" description="Disordered" evidence="1">
    <location>
        <begin position="46"/>
        <end position="91"/>
    </location>
</feature>
<evidence type="ECO:0000256" key="1">
    <source>
        <dbReference type="SAM" id="MobiDB-lite"/>
    </source>
</evidence>
<dbReference type="EMBL" id="JAPMXC010000002">
    <property type="protein sequence ID" value="MCY0388032.1"/>
    <property type="molecule type" value="Genomic_DNA"/>
</dbReference>
<keyword evidence="3" id="KW-1185">Reference proteome</keyword>
<comment type="caution">
    <text evidence="2">The sequence shown here is derived from an EMBL/GenBank/DDBJ whole genome shotgun (WGS) entry which is preliminary data.</text>
</comment>
<accession>A0ABT3ZNJ8</accession>
<gene>
    <name evidence="2" type="ORF">OVY01_12450</name>
</gene>
<reference evidence="2" key="1">
    <citation type="submission" date="2022-11" db="EMBL/GenBank/DDBJ databases">
        <title>Robbsia betulipollinis sp. nov., isolated from pollen of birch (Betula pendula).</title>
        <authorList>
            <person name="Shi H."/>
            <person name="Ambika Manirajan B."/>
            <person name="Ratering S."/>
            <person name="Geissler-Plaum R."/>
            <person name="Schnell S."/>
        </authorList>
    </citation>
    <scope>NUCLEOTIDE SEQUENCE</scope>
    <source>
        <strain evidence="2">Bb-Pol-6</strain>
    </source>
</reference>
<evidence type="ECO:0000313" key="3">
    <source>
        <dbReference type="Proteomes" id="UP001082899"/>
    </source>
</evidence>
<protein>
    <submittedName>
        <fullName evidence="2">Uncharacterized protein</fullName>
    </submittedName>
</protein>